<dbReference type="EMBL" id="CP121270">
    <property type="protein sequence ID" value="WFP26481.1"/>
    <property type="molecule type" value="Genomic_DNA"/>
</dbReference>
<feature type="transmembrane region" description="Helical" evidence="1">
    <location>
        <begin position="40"/>
        <end position="58"/>
    </location>
</feature>
<keyword evidence="1" id="KW-0812">Transmembrane</keyword>
<evidence type="ECO:0000313" key="2">
    <source>
        <dbReference type="EMBL" id="MDF6100014.1"/>
    </source>
</evidence>
<evidence type="ECO:0000313" key="3">
    <source>
        <dbReference type="EMBL" id="WFP26481.1"/>
    </source>
</evidence>
<keyword evidence="4" id="KW-1185">Reference proteome</keyword>
<dbReference type="AlphaFoldDB" id="A0AAX3TB07"/>
<dbReference type="Proteomes" id="UP001152308">
    <property type="component" value="Unassembled WGS sequence"/>
</dbReference>
<keyword evidence="1" id="KW-0472">Membrane</keyword>
<reference evidence="3" key="3">
    <citation type="submission" date="2023-04" db="EMBL/GenBank/DDBJ databases">
        <title>Complete genome sequence of a phthalic acid esters degrading bacterial strain.</title>
        <authorList>
            <person name="Weng L."/>
            <person name="Jia Y."/>
            <person name="Ren L."/>
        </authorList>
    </citation>
    <scope>NUCLEOTIDE SEQUENCE</scope>
    <source>
        <strain evidence="3">RL-LY01</strain>
    </source>
</reference>
<reference evidence="2" key="2">
    <citation type="submission" date="2022-01" db="EMBL/GenBank/DDBJ databases">
        <authorList>
            <person name="Sanchez-Suarez J."/>
            <person name="Villamil L."/>
            <person name="Diaz L.E."/>
        </authorList>
    </citation>
    <scope>NUCLEOTIDE SEQUENCE</scope>
    <source>
        <strain evidence="2">EUFUS-Z928</strain>
    </source>
</reference>
<evidence type="ECO:0000313" key="5">
    <source>
        <dbReference type="Proteomes" id="UP001213504"/>
    </source>
</evidence>
<dbReference type="Proteomes" id="UP001213504">
    <property type="component" value="Chromosome"/>
</dbReference>
<dbReference type="EMBL" id="JAKJLQ010000002">
    <property type="protein sequence ID" value="MDF6100014.1"/>
    <property type="molecule type" value="Genomic_DNA"/>
</dbReference>
<reference evidence="2" key="1">
    <citation type="journal article" date="2022" name="Data Brief">
        <title>Draft genome sequence data of Gordonia hongkongensis strain EUFUS-Z928 isolated from the octocoral Eunicea fusca.</title>
        <authorList>
            <person name="Sanchez-Suarez J."/>
            <person name="Diaz L."/>
            <person name="Melo-Bolivar J."/>
            <person name="Villamil L."/>
        </authorList>
    </citation>
    <scope>NUCLEOTIDE SEQUENCE</scope>
    <source>
        <strain evidence="2">EUFUS-Z928</strain>
    </source>
</reference>
<evidence type="ECO:0000313" key="4">
    <source>
        <dbReference type="Proteomes" id="UP001152308"/>
    </source>
</evidence>
<proteinExistence type="predicted"/>
<gene>
    <name evidence="2" type="ORF">L2299_03000</name>
    <name evidence="3" type="ORF">P9A14_08315</name>
</gene>
<organism evidence="3 5">
    <name type="scientific">Gordonia hongkongensis</name>
    <dbReference type="NCBI Taxonomy" id="1701090"/>
    <lineage>
        <taxon>Bacteria</taxon>
        <taxon>Bacillati</taxon>
        <taxon>Actinomycetota</taxon>
        <taxon>Actinomycetes</taxon>
        <taxon>Mycobacteriales</taxon>
        <taxon>Gordoniaceae</taxon>
        <taxon>Gordonia</taxon>
    </lineage>
</organism>
<feature type="transmembrane region" description="Helical" evidence="1">
    <location>
        <begin position="65"/>
        <end position="83"/>
    </location>
</feature>
<dbReference type="RefSeq" id="WP_137809918.1">
    <property type="nucleotide sequence ID" value="NZ_CP121270.1"/>
</dbReference>
<feature type="transmembrane region" description="Helical" evidence="1">
    <location>
        <begin position="95"/>
        <end position="113"/>
    </location>
</feature>
<accession>A0AAX3TB07</accession>
<protein>
    <submittedName>
        <fullName evidence="3">Uncharacterized protein</fullName>
    </submittedName>
</protein>
<sequence length="147" mass="16155">MTVYGRFMAIFCITLIAVIPLDALIWSVEGPLRQVDRSGALALVAAFIAVMGTATWLRPRWRPTIATYVGWILAGAAWFTAVATDFSSHDASSESTSLLLAVMVLALSYAAGFKPCGDEQRQHADDQRLRLLIREEITAAVRDTQRI</sequence>
<keyword evidence="1" id="KW-1133">Transmembrane helix</keyword>
<name>A0AAX3TB07_9ACTN</name>
<evidence type="ECO:0000256" key="1">
    <source>
        <dbReference type="SAM" id="Phobius"/>
    </source>
</evidence>
<feature type="transmembrane region" description="Helical" evidence="1">
    <location>
        <begin position="7"/>
        <end position="28"/>
    </location>
</feature>